<organism evidence="3 4">
    <name type="scientific">Archaeoglobus fulgidus</name>
    <dbReference type="NCBI Taxonomy" id="2234"/>
    <lineage>
        <taxon>Archaea</taxon>
        <taxon>Methanobacteriati</taxon>
        <taxon>Methanobacteriota</taxon>
        <taxon>Archaeoglobi</taxon>
        <taxon>Archaeoglobales</taxon>
        <taxon>Archaeoglobaceae</taxon>
        <taxon>Archaeoglobus</taxon>
    </lineage>
</organism>
<reference evidence="4 5" key="2">
    <citation type="journal article" date="2015" name="MBio">
        <title>Genome-Resolved Metagenomic Analysis Reveals Roles for Candidate Phyla and Other Microbial Community Members in Biogeochemical Transformations in Oil Reservoirs.</title>
        <authorList>
            <person name="Hu P."/>
            <person name="Tom L."/>
            <person name="Singh A."/>
            <person name="Thomas B.C."/>
            <person name="Baker B.J."/>
            <person name="Piceno Y.M."/>
            <person name="Andersen G.L."/>
            <person name="Banfield J.F."/>
        </authorList>
    </citation>
    <scope>NUCLEOTIDE SEQUENCE [LARGE SCALE GENOMIC DNA]</scope>
</reference>
<dbReference type="SUPFAM" id="SSF88697">
    <property type="entry name" value="PUA domain-like"/>
    <property type="match status" value="1"/>
</dbReference>
<evidence type="ECO:0000313" key="2">
    <source>
        <dbReference type="EMBL" id="KUJ94047.1"/>
    </source>
</evidence>
<dbReference type="InterPro" id="IPR015947">
    <property type="entry name" value="PUA-like_sf"/>
</dbReference>
<dbReference type="Proteomes" id="UP000054015">
    <property type="component" value="Unassembled WGS sequence"/>
</dbReference>
<feature type="domain" description="ASCH" evidence="1">
    <location>
        <begin position="31"/>
        <end position="107"/>
    </location>
</feature>
<comment type="caution">
    <text evidence="3">The sequence shown here is derived from an EMBL/GenBank/DDBJ whole genome shotgun (WGS) entry which is preliminary data.</text>
</comment>
<dbReference type="InterPro" id="IPR007374">
    <property type="entry name" value="ASCH_domain"/>
</dbReference>
<sequence>MRSSKVIFPSKLYNFRERSDCERALCIHDSEGRKKWEIRKTNTNIRGEVIILSQGYALGKAKLADVLGPFTVEELLEFKDYHRADEDFLRSYSGGKKLYAWVFEEPEEFEKKVRVKIPRGAQVWVKID</sequence>
<dbReference type="AlphaFoldDB" id="A0A101E0N7"/>
<evidence type="ECO:0000313" key="4">
    <source>
        <dbReference type="Proteomes" id="UP000054015"/>
    </source>
</evidence>
<name>A0A101E0N7_ARCFL</name>
<dbReference type="EMBL" id="LGEX01000028">
    <property type="protein sequence ID" value="KUK06612.1"/>
    <property type="molecule type" value="Genomic_DNA"/>
</dbReference>
<reference evidence="3" key="1">
    <citation type="journal article" date="2015" name="MBio">
        <title>Genome-resolved metagenomic analysis reveals roles for candidate phyla and other microbial community members in biogeochemical transformations in oil reservoirs.</title>
        <authorList>
            <person name="Hu P."/>
            <person name="Tom L."/>
            <person name="Singh A."/>
            <person name="Thomas B.C."/>
            <person name="Baker B.J."/>
            <person name="Piceno Y.M."/>
            <person name="Andersen G.L."/>
            <person name="Banfield J.F."/>
        </authorList>
    </citation>
    <scope>NUCLEOTIDE SEQUENCE [LARGE SCALE GENOMIC DNA]</scope>
    <source>
        <strain evidence="3">49_2300</strain>
        <strain evidence="2">49_95</strain>
    </source>
</reference>
<accession>A0A101E0N7</accession>
<dbReference type="EMBL" id="LGEQ01000010">
    <property type="protein sequence ID" value="KUJ94047.1"/>
    <property type="molecule type" value="Genomic_DNA"/>
</dbReference>
<dbReference type="PATRIC" id="fig|2234.6.peg.1169"/>
<dbReference type="Pfam" id="PF04266">
    <property type="entry name" value="ASCH"/>
    <property type="match status" value="1"/>
</dbReference>
<evidence type="ECO:0000259" key="1">
    <source>
        <dbReference type="Pfam" id="PF04266"/>
    </source>
</evidence>
<gene>
    <name evidence="2" type="ORF">XD40_0759</name>
    <name evidence="3" type="ORF">XD48_1169</name>
</gene>
<dbReference type="Gene3D" id="2.30.130.30">
    <property type="entry name" value="Hypothetical protein"/>
    <property type="match status" value="1"/>
</dbReference>
<evidence type="ECO:0000313" key="5">
    <source>
        <dbReference type="Proteomes" id="UP000054307"/>
    </source>
</evidence>
<proteinExistence type="predicted"/>
<dbReference type="Proteomes" id="UP000054307">
    <property type="component" value="Unassembled WGS sequence"/>
</dbReference>
<evidence type="ECO:0000313" key="3">
    <source>
        <dbReference type="EMBL" id="KUK06612.1"/>
    </source>
</evidence>
<protein>
    <recommendedName>
        <fullName evidence="1">ASCH domain-containing protein</fullName>
    </recommendedName>
</protein>